<protein>
    <submittedName>
        <fullName evidence="3">Flagellar hook-length control protein FliK</fullName>
    </submittedName>
</protein>
<dbReference type="InterPro" id="IPR021136">
    <property type="entry name" value="Flagellar_hook_control-like_C"/>
</dbReference>
<dbReference type="EMBL" id="OBMI01000001">
    <property type="protein sequence ID" value="SOB80158.1"/>
    <property type="molecule type" value="Genomic_DNA"/>
</dbReference>
<dbReference type="AlphaFoldDB" id="A0A285QF55"/>
<dbReference type="OrthoDB" id="7586319at2"/>
<feature type="domain" description="Flagellar hook-length control protein-like C-terminal" evidence="2">
    <location>
        <begin position="629"/>
        <end position="703"/>
    </location>
</feature>
<dbReference type="Pfam" id="PF02120">
    <property type="entry name" value="Flg_hook"/>
    <property type="match status" value="1"/>
</dbReference>
<evidence type="ECO:0000259" key="2">
    <source>
        <dbReference type="Pfam" id="PF02120"/>
    </source>
</evidence>
<dbReference type="CDD" id="cd17470">
    <property type="entry name" value="T3SS_Flik_C"/>
    <property type="match status" value="1"/>
</dbReference>
<evidence type="ECO:0000313" key="4">
    <source>
        <dbReference type="Proteomes" id="UP000219494"/>
    </source>
</evidence>
<dbReference type="Proteomes" id="UP000219494">
    <property type="component" value="Unassembled WGS sequence"/>
</dbReference>
<keyword evidence="3" id="KW-0966">Cell projection</keyword>
<accession>A0A285QF55</accession>
<name>A0A285QF55_9SPHN</name>
<gene>
    <name evidence="3" type="ORF">SAMN06297144_0918</name>
</gene>
<organism evidence="3 4">
    <name type="scientific">Sphingomonas guangdongensis</name>
    <dbReference type="NCBI Taxonomy" id="1141890"/>
    <lineage>
        <taxon>Bacteria</taxon>
        <taxon>Pseudomonadati</taxon>
        <taxon>Pseudomonadota</taxon>
        <taxon>Alphaproteobacteria</taxon>
        <taxon>Sphingomonadales</taxon>
        <taxon>Sphingomonadaceae</taxon>
        <taxon>Sphingomonas</taxon>
    </lineage>
</organism>
<keyword evidence="3" id="KW-0969">Cilium</keyword>
<dbReference type="InterPro" id="IPR038610">
    <property type="entry name" value="FliK-like_C_sf"/>
</dbReference>
<evidence type="ECO:0000313" key="3">
    <source>
        <dbReference type="EMBL" id="SOB80158.1"/>
    </source>
</evidence>
<dbReference type="Gene3D" id="3.30.750.140">
    <property type="match status" value="1"/>
</dbReference>
<feature type="compositionally biased region" description="Low complexity" evidence="1">
    <location>
        <begin position="720"/>
        <end position="730"/>
    </location>
</feature>
<feature type="region of interest" description="Disordered" evidence="1">
    <location>
        <begin position="287"/>
        <end position="344"/>
    </location>
</feature>
<sequence>MIQLATALLPTVPTMPSAPGAVLSTTSDFALALAQLSASVIAPEAVGAATLAVPSAAIRVDAAASSVRQAPDPASASLVADIGTVPPPAVPTLTVAVASIDRQPLAAAGTILPETVPQIELAASTLPASPVRGAALPTIGPSGQPLRPAPDIAIVVPEQPSSAQPVRLTPASVASEVSPLAAPRMVVATATPSSPVMELETLPVAEQSDRRHEQPVLAQATLVPLSLPTATPVADPEALAAEPKAGERAADQLPMDEPHSELPASQPPIVPVTVVVSPQPVLSALTRSDAPAGEAQPLSAPPVTPAMLPRPAAAPARDEAASPSGGTRVNAEKGEAGASVPKSTLRAAPSSLLPIEPASRPPSVQDGDVAAVNPQPNARVFTQPTTTIVADPAVAGLVPAVAPEPLVGDRPAPVIPVIRPSHPVPTTPPVFAEPMLVAGQRLDLVLPSNSLADRPQEPQIVAAADRVARTLVASQPETALVTPPAPSVAPSSVLAPAGLAPTQPLAASTQIPFPAAWNRPSSEVRRVTVAVTPLRAAQARPIAAPVEQPAAAAFAAQLFAAAAPARTDAVADPLAELSAAFPLAGLTGAAPAPEQVAAAVPAQDVALDFADDSWMTGMIDRIETLRDAGGAQGETRIRLTPDALGGIDVAITRDDAGTLQVQLSTDTPQARAVLAEAAPRLADMAEARGLKLGGSAVDTGAGQPGGERRDSHQPTPARPRPASARADTPSETTDHRIA</sequence>
<proteinExistence type="predicted"/>
<dbReference type="RefSeq" id="WP_097062754.1">
    <property type="nucleotide sequence ID" value="NZ_OBMI01000001.1"/>
</dbReference>
<keyword evidence="3" id="KW-0282">Flagellum</keyword>
<feature type="compositionally biased region" description="Low complexity" evidence="1">
    <location>
        <begin position="305"/>
        <end position="315"/>
    </location>
</feature>
<evidence type="ECO:0000256" key="1">
    <source>
        <dbReference type="SAM" id="MobiDB-lite"/>
    </source>
</evidence>
<keyword evidence="4" id="KW-1185">Reference proteome</keyword>
<reference evidence="3 4" key="1">
    <citation type="submission" date="2017-07" db="EMBL/GenBank/DDBJ databases">
        <authorList>
            <person name="Sun Z.S."/>
            <person name="Albrecht U."/>
            <person name="Echele G."/>
            <person name="Lee C.C."/>
        </authorList>
    </citation>
    <scope>NUCLEOTIDE SEQUENCE [LARGE SCALE GENOMIC DNA]</scope>
    <source>
        <strain evidence="3 4">CGMCC 1.12672</strain>
    </source>
</reference>
<feature type="region of interest" description="Disordered" evidence="1">
    <location>
        <begin position="692"/>
        <end position="738"/>
    </location>
</feature>